<accession>A0ACC2W303</accession>
<dbReference type="Proteomes" id="UP001227268">
    <property type="component" value="Unassembled WGS sequence"/>
</dbReference>
<gene>
    <name evidence="1" type="ORF">QFC21_001848</name>
</gene>
<comment type="caution">
    <text evidence="1">The sequence shown here is derived from an EMBL/GenBank/DDBJ whole genome shotgun (WGS) entry which is preliminary data.</text>
</comment>
<name>A0ACC2W303_9TREE</name>
<protein>
    <submittedName>
        <fullName evidence="1">Uncharacterized protein</fullName>
    </submittedName>
</protein>
<evidence type="ECO:0000313" key="2">
    <source>
        <dbReference type="Proteomes" id="UP001227268"/>
    </source>
</evidence>
<dbReference type="EMBL" id="JASBWT010000004">
    <property type="protein sequence ID" value="KAJ9105477.1"/>
    <property type="molecule type" value="Genomic_DNA"/>
</dbReference>
<keyword evidence="2" id="KW-1185">Reference proteome</keyword>
<sequence>MALTPAAAYEILKSIVAQDTVLILYDLKGVEKRMFVNLLSLKTVFGLEHRNIRFRKDEEGLYCIRINVRCTPAFIFGLNLAYTRLSHQGDSSLIRRSDRILNQKLVASLSLTGVKTILHFAEFYGMRGVYEEMTRLICNDTFLECRRNEWTGRDIQRHFTSRAKPTPKPAEGGKGLQPFIVGLSPYEEGIYLVHLEVVVRRRELKAAQLAVYSASLLEEITNKEVPCEEIAV</sequence>
<reference evidence="1" key="1">
    <citation type="submission" date="2023-04" db="EMBL/GenBank/DDBJ databases">
        <title>Draft Genome sequencing of Naganishia species isolated from polar environments using Oxford Nanopore Technology.</title>
        <authorList>
            <person name="Leo P."/>
            <person name="Venkateswaran K."/>
        </authorList>
    </citation>
    <scope>NUCLEOTIDE SEQUENCE</scope>
    <source>
        <strain evidence="1">MNA-CCFEE 5423</strain>
    </source>
</reference>
<organism evidence="1 2">
    <name type="scientific">Naganishia friedmannii</name>
    <dbReference type="NCBI Taxonomy" id="89922"/>
    <lineage>
        <taxon>Eukaryota</taxon>
        <taxon>Fungi</taxon>
        <taxon>Dikarya</taxon>
        <taxon>Basidiomycota</taxon>
        <taxon>Agaricomycotina</taxon>
        <taxon>Tremellomycetes</taxon>
        <taxon>Filobasidiales</taxon>
        <taxon>Filobasidiaceae</taxon>
        <taxon>Naganishia</taxon>
    </lineage>
</organism>
<evidence type="ECO:0000313" key="1">
    <source>
        <dbReference type="EMBL" id="KAJ9105477.1"/>
    </source>
</evidence>
<proteinExistence type="predicted"/>